<comment type="subcellular location">
    <subcellularLocation>
        <location evidence="1 7">Cell membrane</location>
        <topology evidence="1 7">Multi-pass membrane protein</topology>
    </subcellularLocation>
</comment>
<dbReference type="EMBL" id="CP045121">
    <property type="protein sequence ID" value="QIN80003.1"/>
    <property type="molecule type" value="Genomic_DNA"/>
</dbReference>
<reference evidence="9 10" key="1">
    <citation type="submission" date="2019-10" db="EMBL/GenBank/DDBJ databases">
        <title>Rubrobacter sp nov SCSIO 52915 isolated from a deep-sea sediment in the South China Sea.</title>
        <authorList>
            <person name="Chen R.W."/>
        </authorList>
    </citation>
    <scope>NUCLEOTIDE SEQUENCE [LARGE SCALE GENOMIC DNA]</scope>
    <source>
        <strain evidence="9 10">SCSIO 52915</strain>
    </source>
</reference>
<keyword evidence="3" id="KW-1003">Cell membrane</keyword>
<feature type="transmembrane region" description="Helical" evidence="7">
    <location>
        <begin position="52"/>
        <end position="82"/>
    </location>
</feature>
<organism evidence="9 10">
    <name type="scientific">Rubrobacter marinus</name>
    <dbReference type="NCBI Taxonomy" id="2653852"/>
    <lineage>
        <taxon>Bacteria</taxon>
        <taxon>Bacillati</taxon>
        <taxon>Actinomycetota</taxon>
        <taxon>Rubrobacteria</taxon>
        <taxon>Rubrobacterales</taxon>
        <taxon>Rubrobacteraceae</taxon>
        <taxon>Rubrobacter</taxon>
    </lineage>
</organism>
<dbReference type="Proteomes" id="UP000502706">
    <property type="component" value="Chromosome"/>
</dbReference>
<dbReference type="RefSeq" id="WP_166397679.1">
    <property type="nucleotide sequence ID" value="NZ_CP045121.1"/>
</dbReference>
<feature type="transmembrane region" description="Helical" evidence="7">
    <location>
        <begin position="219"/>
        <end position="240"/>
    </location>
</feature>
<evidence type="ECO:0000259" key="8">
    <source>
        <dbReference type="PROSITE" id="PS50928"/>
    </source>
</evidence>
<evidence type="ECO:0000313" key="10">
    <source>
        <dbReference type="Proteomes" id="UP000502706"/>
    </source>
</evidence>
<gene>
    <name evidence="9" type="ORF">GBA65_17390</name>
</gene>
<keyword evidence="10" id="KW-1185">Reference proteome</keyword>
<evidence type="ECO:0000256" key="1">
    <source>
        <dbReference type="ARBA" id="ARBA00004651"/>
    </source>
</evidence>
<keyword evidence="4 7" id="KW-0812">Transmembrane</keyword>
<dbReference type="KEGG" id="rmar:GBA65_17390"/>
<feature type="transmembrane region" description="Helical" evidence="7">
    <location>
        <begin position="185"/>
        <end position="207"/>
    </location>
</feature>
<dbReference type="CDD" id="cd06261">
    <property type="entry name" value="TM_PBP2"/>
    <property type="match status" value="1"/>
</dbReference>
<dbReference type="InterPro" id="IPR000515">
    <property type="entry name" value="MetI-like"/>
</dbReference>
<dbReference type="GO" id="GO:0005886">
    <property type="term" value="C:plasma membrane"/>
    <property type="evidence" value="ECO:0007669"/>
    <property type="project" value="UniProtKB-SubCell"/>
</dbReference>
<keyword evidence="5 7" id="KW-1133">Transmembrane helix</keyword>
<name>A0A6G8Q0L6_9ACTN</name>
<feature type="domain" description="ABC transmembrane type-1" evidence="8">
    <location>
        <begin position="52"/>
        <end position="236"/>
    </location>
</feature>
<dbReference type="PANTHER" id="PTHR30151">
    <property type="entry name" value="ALKANE SULFONATE ABC TRANSPORTER-RELATED, MEMBRANE SUBUNIT"/>
    <property type="match status" value="1"/>
</dbReference>
<evidence type="ECO:0000256" key="2">
    <source>
        <dbReference type="ARBA" id="ARBA00022448"/>
    </source>
</evidence>
<dbReference type="SUPFAM" id="SSF161098">
    <property type="entry name" value="MetI-like"/>
    <property type="match status" value="1"/>
</dbReference>
<feature type="transmembrane region" description="Helical" evidence="7">
    <location>
        <begin position="94"/>
        <end position="116"/>
    </location>
</feature>
<evidence type="ECO:0000256" key="7">
    <source>
        <dbReference type="RuleBase" id="RU363032"/>
    </source>
</evidence>
<accession>A0A6G8Q0L6</accession>
<comment type="similarity">
    <text evidence="7">Belongs to the binding-protein-dependent transport system permease family.</text>
</comment>
<dbReference type="PANTHER" id="PTHR30151:SF0">
    <property type="entry name" value="ABC TRANSPORTER PERMEASE PROTEIN MJ0413-RELATED"/>
    <property type="match status" value="1"/>
</dbReference>
<keyword evidence="2 7" id="KW-0813">Transport</keyword>
<evidence type="ECO:0000256" key="4">
    <source>
        <dbReference type="ARBA" id="ARBA00022692"/>
    </source>
</evidence>
<dbReference type="GO" id="GO:0055085">
    <property type="term" value="P:transmembrane transport"/>
    <property type="evidence" value="ECO:0007669"/>
    <property type="project" value="InterPro"/>
</dbReference>
<sequence length="257" mass="27882">MNQSLKIQLGTIILVLALWEVLGRSGLILREIFPPFSEVMTSLVELLASNDMWLHIIVSAYEIGWGFAIGCALALLVGAPLGTSDYLYRLFDPLFYYLGAIPKIILLPIFILTLGVGVESKIGIAALSAFFPIAVNTALAVREVKPIFVRAARSLGASRGQIYSKIYLPSTFGAVLSGMRLGLGVAITGALLAETSVAQAGLGFRAIEFYAQFRVAEMYALIFLIFIFALLLNAALARLIQWTNRYQIGGDGRAPFS</sequence>
<dbReference type="InterPro" id="IPR035906">
    <property type="entry name" value="MetI-like_sf"/>
</dbReference>
<feature type="transmembrane region" description="Helical" evidence="7">
    <location>
        <begin position="122"/>
        <end position="141"/>
    </location>
</feature>
<evidence type="ECO:0000256" key="5">
    <source>
        <dbReference type="ARBA" id="ARBA00022989"/>
    </source>
</evidence>
<dbReference type="Pfam" id="PF00528">
    <property type="entry name" value="BPD_transp_1"/>
    <property type="match status" value="1"/>
</dbReference>
<dbReference type="PROSITE" id="PS50928">
    <property type="entry name" value="ABC_TM1"/>
    <property type="match status" value="1"/>
</dbReference>
<evidence type="ECO:0000256" key="3">
    <source>
        <dbReference type="ARBA" id="ARBA00022475"/>
    </source>
</evidence>
<dbReference type="Gene3D" id="1.10.3720.10">
    <property type="entry name" value="MetI-like"/>
    <property type="match status" value="1"/>
</dbReference>
<evidence type="ECO:0000256" key="6">
    <source>
        <dbReference type="ARBA" id="ARBA00023136"/>
    </source>
</evidence>
<protein>
    <submittedName>
        <fullName evidence="9">ABC transporter permease subunit</fullName>
    </submittedName>
</protein>
<proteinExistence type="inferred from homology"/>
<evidence type="ECO:0000313" key="9">
    <source>
        <dbReference type="EMBL" id="QIN80003.1"/>
    </source>
</evidence>
<keyword evidence="6 7" id="KW-0472">Membrane</keyword>
<dbReference type="AlphaFoldDB" id="A0A6G8Q0L6"/>